<dbReference type="EMBL" id="RJJR01000008">
    <property type="protein sequence ID" value="RNI36110.1"/>
    <property type="molecule type" value="Genomic_DNA"/>
</dbReference>
<evidence type="ECO:0000313" key="1">
    <source>
        <dbReference type="EMBL" id="RNI36110.1"/>
    </source>
</evidence>
<dbReference type="AlphaFoldDB" id="A0A3M9NE75"/>
<comment type="caution">
    <text evidence="1">The sequence shown here is derived from an EMBL/GenBank/DDBJ whole genome shotgun (WGS) entry which is preliminary data.</text>
</comment>
<reference evidence="1 2" key="1">
    <citation type="submission" date="2018-11" db="EMBL/GenBank/DDBJ databases">
        <title>Draft genome sequence of Ferruginibacter sp. BO-59.</title>
        <authorList>
            <person name="Im W.T."/>
        </authorList>
    </citation>
    <scope>NUCLEOTIDE SEQUENCE [LARGE SCALE GENOMIC DNA]</scope>
    <source>
        <strain evidence="1 2">BO-59</strain>
    </source>
</reference>
<gene>
    <name evidence="1" type="ORF">EFY79_10475</name>
</gene>
<name>A0A3M9NE75_9BACT</name>
<dbReference type="Proteomes" id="UP000267223">
    <property type="component" value="Unassembled WGS sequence"/>
</dbReference>
<evidence type="ECO:0000313" key="2">
    <source>
        <dbReference type="Proteomes" id="UP000267223"/>
    </source>
</evidence>
<keyword evidence="2" id="KW-1185">Reference proteome</keyword>
<sequence>MAQFIKVKQKDGIEILINTNIIETIFPDHTMANCNSLINFNKASAKKSFYTQQTIDEIWKMILE</sequence>
<organism evidence="1 2">
    <name type="scientific">Hanamia caeni</name>
    <dbReference type="NCBI Taxonomy" id="2294116"/>
    <lineage>
        <taxon>Bacteria</taxon>
        <taxon>Pseudomonadati</taxon>
        <taxon>Bacteroidota</taxon>
        <taxon>Chitinophagia</taxon>
        <taxon>Chitinophagales</taxon>
        <taxon>Chitinophagaceae</taxon>
        <taxon>Hanamia</taxon>
    </lineage>
</organism>
<protein>
    <submittedName>
        <fullName evidence="1">Uncharacterized protein</fullName>
    </submittedName>
</protein>
<dbReference type="RefSeq" id="WP_123120663.1">
    <property type="nucleotide sequence ID" value="NZ_RJJR01000008.1"/>
</dbReference>
<accession>A0A3M9NE75</accession>
<proteinExistence type="predicted"/>